<dbReference type="GO" id="GO:0009279">
    <property type="term" value="C:cell outer membrane"/>
    <property type="evidence" value="ECO:0007669"/>
    <property type="project" value="UniProtKB-SubCell"/>
</dbReference>
<keyword evidence="4" id="KW-0410">Iron transport</keyword>
<evidence type="ECO:0000259" key="14">
    <source>
        <dbReference type="Pfam" id="PF00593"/>
    </source>
</evidence>
<dbReference type="InterPro" id="IPR000531">
    <property type="entry name" value="Beta-barrel_TonB"/>
</dbReference>
<evidence type="ECO:0000256" key="13">
    <source>
        <dbReference type="SAM" id="SignalP"/>
    </source>
</evidence>
<dbReference type="AlphaFoldDB" id="A0A0J8AVJ6"/>
<evidence type="ECO:0000256" key="9">
    <source>
        <dbReference type="ARBA" id="ARBA00023136"/>
    </source>
</evidence>
<keyword evidence="17" id="KW-1185">Reference proteome</keyword>
<dbReference type="InterPro" id="IPR036942">
    <property type="entry name" value="Beta-barrel_TonB_sf"/>
</dbReference>
<feature type="domain" description="TonB-dependent receptor plug" evidence="15">
    <location>
        <begin position="58"/>
        <end position="166"/>
    </location>
</feature>
<dbReference type="PATRIC" id="fig|1420583.3.peg.1775"/>
<keyword evidence="5 11" id="KW-0812">Transmembrane</keyword>
<gene>
    <name evidence="16" type="ORF">V473_08840</name>
</gene>
<reference evidence="16 17" key="1">
    <citation type="journal article" date="2015" name="G3 (Bethesda)">
        <title>Insights into Ongoing Evolution of the Hexachlorocyclohexane Catabolic Pathway from Comparative Genomics of Ten Sphingomonadaceae Strains.</title>
        <authorList>
            <person name="Pearce S.L."/>
            <person name="Oakeshott J.G."/>
            <person name="Pandey G."/>
        </authorList>
    </citation>
    <scope>NUCLEOTIDE SEQUENCE [LARGE SCALE GENOMIC DNA]</scope>
    <source>
        <strain evidence="16 17">LL01</strain>
    </source>
</reference>
<dbReference type="InterPro" id="IPR039426">
    <property type="entry name" value="TonB-dep_rcpt-like"/>
</dbReference>
<evidence type="ECO:0000256" key="3">
    <source>
        <dbReference type="ARBA" id="ARBA00022452"/>
    </source>
</evidence>
<dbReference type="Pfam" id="PF07715">
    <property type="entry name" value="Plug"/>
    <property type="match status" value="1"/>
</dbReference>
<dbReference type="SUPFAM" id="SSF56935">
    <property type="entry name" value="Porins"/>
    <property type="match status" value="1"/>
</dbReference>
<evidence type="ECO:0000256" key="11">
    <source>
        <dbReference type="PROSITE-ProRule" id="PRU01360"/>
    </source>
</evidence>
<evidence type="ECO:0000256" key="8">
    <source>
        <dbReference type="ARBA" id="ARBA00023077"/>
    </source>
</evidence>
<dbReference type="STRING" id="1420583.V473_08840"/>
<evidence type="ECO:0000313" key="16">
    <source>
        <dbReference type="EMBL" id="KMS58235.1"/>
    </source>
</evidence>
<dbReference type="PANTHER" id="PTHR32552:SF81">
    <property type="entry name" value="TONB-DEPENDENT OUTER MEMBRANE RECEPTOR"/>
    <property type="match status" value="1"/>
</dbReference>
<keyword evidence="7" id="KW-0406">Ion transport</keyword>
<dbReference type="Gene3D" id="2.40.170.20">
    <property type="entry name" value="TonB-dependent receptor, beta-barrel domain"/>
    <property type="match status" value="1"/>
</dbReference>
<dbReference type="Proteomes" id="UP000052232">
    <property type="component" value="Unassembled WGS sequence"/>
</dbReference>
<evidence type="ECO:0000259" key="15">
    <source>
        <dbReference type="Pfam" id="PF07715"/>
    </source>
</evidence>
<dbReference type="GO" id="GO:0006826">
    <property type="term" value="P:iron ion transport"/>
    <property type="evidence" value="ECO:0007669"/>
    <property type="project" value="UniProtKB-KW"/>
</dbReference>
<keyword evidence="13" id="KW-0732">Signal</keyword>
<evidence type="ECO:0000256" key="5">
    <source>
        <dbReference type="ARBA" id="ARBA00022692"/>
    </source>
</evidence>
<dbReference type="EMBL" id="JACT01000001">
    <property type="protein sequence ID" value="KMS58235.1"/>
    <property type="molecule type" value="Genomic_DNA"/>
</dbReference>
<keyword evidence="6" id="KW-0408">Iron</keyword>
<evidence type="ECO:0000313" key="17">
    <source>
        <dbReference type="Proteomes" id="UP000052232"/>
    </source>
</evidence>
<name>A0A0J8AVJ6_9SPHN</name>
<keyword evidence="10 11" id="KW-0998">Cell outer membrane</keyword>
<feature type="chain" id="PRO_5005294040" evidence="13">
    <location>
        <begin position="22"/>
        <end position="820"/>
    </location>
</feature>
<dbReference type="PROSITE" id="PS52016">
    <property type="entry name" value="TONB_DEPENDENT_REC_3"/>
    <property type="match status" value="1"/>
</dbReference>
<comment type="caution">
    <text evidence="16">The sequence shown here is derived from an EMBL/GenBank/DDBJ whole genome shotgun (WGS) entry which is preliminary data.</text>
</comment>
<organism evidence="16 17">
    <name type="scientific">Sphingobium cupriresistens LL01</name>
    <dbReference type="NCBI Taxonomy" id="1420583"/>
    <lineage>
        <taxon>Bacteria</taxon>
        <taxon>Pseudomonadati</taxon>
        <taxon>Pseudomonadota</taxon>
        <taxon>Alphaproteobacteria</taxon>
        <taxon>Sphingomonadales</taxon>
        <taxon>Sphingomonadaceae</taxon>
        <taxon>Sphingobium</taxon>
    </lineage>
</organism>
<evidence type="ECO:0000256" key="10">
    <source>
        <dbReference type="ARBA" id="ARBA00023237"/>
    </source>
</evidence>
<evidence type="ECO:0000256" key="7">
    <source>
        <dbReference type="ARBA" id="ARBA00023065"/>
    </source>
</evidence>
<proteinExistence type="inferred from homology"/>
<keyword evidence="8 12" id="KW-0798">TonB box</keyword>
<evidence type="ECO:0000256" key="12">
    <source>
        <dbReference type="RuleBase" id="RU003357"/>
    </source>
</evidence>
<evidence type="ECO:0000256" key="2">
    <source>
        <dbReference type="ARBA" id="ARBA00022448"/>
    </source>
</evidence>
<keyword evidence="16" id="KW-0675">Receptor</keyword>
<comment type="subcellular location">
    <subcellularLocation>
        <location evidence="1 11">Cell outer membrane</location>
        <topology evidence="1 11">Multi-pass membrane protein</topology>
    </subcellularLocation>
</comment>
<dbReference type="InterPro" id="IPR012910">
    <property type="entry name" value="Plug_dom"/>
</dbReference>
<comment type="similarity">
    <text evidence="11 12">Belongs to the TonB-dependent receptor family.</text>
</comment>
<keyword evidence="9 11" id="KW-0472">Membrane</keyword>
<dbReference type="PANTHER" id="PTHR32552">
    <property type="entry name" value="FERRICHROME IRON RECEPTOR-RELATED"/>
    <property type="match status" value="1"/>
</dbReference>
<evidence type="ECO:0000256" key="1">
    <source>
        <dbReference type="ARBA" id="ARBA00004571"/>
    </source>
</evidence>
<sequence>MRRAIPLYGAMMSSVALMAFAPALSAQDAGTQPGSSAATPVVGDQDIIVTARKRDERLQDVPAAIAAVSSQEIARYSTNTITQISSRVPQLQVGSVSGPGGGSINLRGIGSPGTSPSVDQAVSINIDGIQVSQGNAINMGIYDLDRVEVLKGPQALFYGKNSLGGIISFVSADPGKEFEWRARAGYEFAQDRQQYEGMISTPLAEGLGLRVVGAYSKQDGWFTNASNNVPGGTGVSTSTAPQSEDYFVRGTLKFESADGKFDAKLKASYAQMDRDAGPGGSTQIFDCPLGAPQLQVFAGNTTGVNDCKLDRNVADPNISATTAAASPYYLGNGKPFLKQKQFLSSLQMTLRPTDTLTVTSVTGYYDFKEDFSWNVSAGELESLVTGSHVKDKQFTQELRLATSFESPFNVVVGSYYQFSQKRFEAPLVTTGFLTGFTGPLVLADDRFRQKTEAYSFFGQGILTLSEQLEVTAGGRYSIEDKWLHLARYPSALSGFSPTPVQIALDPNKVNFTDFSPEVTVRFRPTRNITFYGAYREGFTSGGFNTAPASSGGDITYRQARARGFEAGVKGSLLDRQLSFDASIYTYKYDDLQLNAFDPVSISVKVRNAASARSKGAELALTFAPKALPGLTLRSNVAYNHARYLNYTDASCYAGQSIAQGCNRNLVPRFDPVTGAPIGSSFSSQDLSGTQLERAPDWTMSHGFTYDLPISSAMKFSFGGDGNYTGSFNPEPGHNPRALQRGVWRLNAFATLAAADESWELSLIGRNLANKLRVATAFEYPLTGASYPGYATPGLGADLAGAPTEPRTVMLQLTLRNPLFK</sequence>
<evidence type="ECO:0000256" key="4">
    <source>
        <dbReference type="ARBA" id="ARBA00022496"/>
    </source>
</evidence>
<keyword evidence="3 11" id="KW-1134">Transmembrane beta strand</keyword>
<accession>A0A0J8AVJ6</accession>
<feature type="signal peptide" evidence="13">
    <location>
        <begin position="1"/>
        <end position="21"/>
    </location>
</feature>
<evidence type="ECO:0000256" key="6">
    <source>
        <dbReference type="ARBA" id="ARBA00023004"/>
    </source>
</evidence>
<protein>
    <submittedName>
        <fullName evidence="16">TonB-denpendent receptor</fullName>
    </submittedName>
</protein>
<dbReference type="Pfam" id="PF00593">
    <property type="entry name" value="TonB_dep_Rec_b-barrel"/>
    <property type="match status" value="1"/>
</dbReference>
<keyword evidence="2 11" id="KW-0813">Transport</keyword>
<feature type="domain" description="TonB-dependent receptor-like beta-barrel" evidence="14">
    <location>
        <begin position="317"/>
        <end position="767"/>
    </location>
</feature>